<dbReference type="OrthoDB" id="505641at2"/>
<sequence>MRAVDAGATIAAVEVHGPVVIDAPDVTLRDSKVLACKADAIVAIRAGRPEDGYRADRARVENNLLGCSGLPEERADRGISDVYGSAKGLVIRRNNIWNVSNGITVENDALVQGNFIHDLGHRPGDHHSGLSTHGGASNVVFDMNTVLLSQEAVSAPIVVYSDFASARNVSVSRNLLSGGSYCFYGGDTGAFAPAEGHIRFVSNRLSLVYGREGHCGIYGEMTAFSPDHPGEFGNNVWDHDLRSPFP</sequence>
<gene>
    <name evidence="1" type="ORF">GHK62_18610</name>
</gene>
<protein>
    <recommendedName>
        <fullName evidence="3">Right handed beta helix domain-containing protein</fullName>
    </recommendedName>
</protein>
<dbReference type="AlphaFoldDB" id="A0A6N7LHB8"/>
<evidence type="ECO:0000313" key="1">
    <source>
        <dbReference type="EMBL" id="MQX16700.1"/>
    </source>
</evidence>
<dbReference type="InterPro" id="IPR012334">
    <property type="entry name" value="Pectin_lyas_fold"/>
</dbReference>
<dbReference type="InterPro" id="IPR011050">
    <property type="entry name" value="Pectin_lyase_fold/virulence"/>
</dbReference>
<proteinExistence type="predicted"/>
<name>A0A6N7LHB8_SINTE</name>
<comment type="caution">
    <text evidence="1">The sequence shown here is derived from an EMBL/GenBank/DDBJ whole genome shotgun (WGS) entry which is preliminary data.</text>
</comment>
<reference evidence="1 2" key="1">
    <citation type="journal article" date="2013" name="Genome Biol.">
        <title>Comparative genomics of the core and accessory genomes of 48 Sinorhizobium strains comprising five genospecies.</title>
        <authorList>
            <person name="Sugawara M."/>
            <person name="Epstein B."/>
            <person name="Badgley B.D."/>
            <person name="Unno T."/>
            <person name="Xu L."/>
            <person name="Reese J."/>
            <person name="Gyaneshwar P."/>
            <person name="Denny R."/>
            <person name="Mudge J."/>
            <person name="Bharti A.K."/>
            <person name="Farmer A.D."/>
            <person name="May G.D."/>
            <person name="Woodward J.E."/>
            <person name="Medigue C."/>
            <person name="Vallenet D."/>
            <person name="Lajus A."/>
            <person name="Rouy Z."/>
            <person name="Martinez-Vaz B."/>
            <person name="Tiffin P."/>
            <person name="Young N.D."/>
            <person name="Sadowsky M.J."/>
        </authorList>
    </citation>
    <scope>NUCLEOTIDE SEQUENCE [LARGE SCALE GENOMIC DNA]</scope>
    <source>
        <strain evidence="1 2">USDA4894</strain>
    </source>
</reference>
<dbReference type="SUPFAM" id="SSF51126">
    <property type="entry name" value="Pectin lyase-like"/>
    <property type="match status" value="1"/>
</dbReference>
<dbReference type="Proteomes" id="UP000439983">
    <property type="component" value="Unassembled WGS sequence"/>
</dbReference>
<accession>A0A6N7LHB8</accession>
<dbReference type="Gene3D" id="2.160.20.10">
    <property type="entry name" value="Single-stranded right-handed beta-helix, Pectin lyase-like"/>
    <property type="match status" value="1"/>
</dbReference>
<keyword evidence="2" id="KW-1185">Reference proteome</keyword>
<evidence type="ECO:0000313" key="2">
    <source>
        <dbReference type="Proteomes" id="UP000439983"/>
    </source>
</evidence>
<organism evidence="1 2">
    <name type="scientific">Sinorhizobium terangae</name>
    <dbReference type="NCBI Taxonomy" id="110322"/>
    <lineage>
        <taxon>Bacteria</taxon>
        <taxon>Pseudomonadati</taxon>
        <taxon>Pseudomonadota</taxon>
        <taxon>Alphaproteobacteria</taxon>
        <taxon>Hyphomicrobiales</taxon>
        <taxon>Rhizobiaceae</taxon>
        <taxon>Sinorhizobium/Ensifer group</taxon>
        <taxon>Sinorhizobium</taxon>
    </lineage>
</organism>
<dbReference type="EMBL" id="WITC01000070">
    <property type="protein sequence ID" value="MQX16700.1"/>
    <property type="molecule type" value="Genomic_DNA"/>
</dbReference>
<evidence type="ECO:0008006" key="3">
    <source>
        <dbReference type="Google" id="ProtNLM"/>
    </source>
</evidence>